<comment type="caution">
    <text evidence="3">The sequence shown here is derived from an EMBL/GenBank/DDBJ whole genome shotgun (WGS) entry which is preliminary data.</text>
</comment>
<dbReference type="OrthoDB" id="10596333at2759"/>
<dbReference type="Proteomes" id="UP000693970">
    <property type="component" value="Unassembled WGS sequence"/>
</dbReference>
<proteinExistence type="predicted"/>
<sequence>MDDSTAPLLGEEDRNGSVCDTNVRRSQAISTNHDNGNHQDQFRTQGDSASSESNENRSHRNCVFGYGGSMDTIFRTGAMLGMITLGLSVVLAIFFWPLVVTWKYLPPMPLGFRLLATVMVECLHLLALVLLDVPYLYLHRKLALPIRVPVMPLLNFIVKSEAIREGSTPWYNDCKDFIKPTLRRMENETTVLADVTPILTQFKNSVRKDIRKKLRLYQQHEISCRTSHSDYLSLYRDIPIVWDHERQCCQSGGNDSLGNILDEFFKRFLIIFLVSNAYIDRYYDKDGNLCALGMFVACHQVYINNMYFCKESAKSYGIWQYHHVRGLLRAVIAYHAGLDSGNSTPTIEYINFYHHQNFAKRLAGAVAADITDNELMMQLFPFRLYSEPPKSVIDTGIDLGKENMDRNRASSLERL</sequence>
<keyword evidence="4" id="KW-1185">Reference proteome</keyword>
<keyword evidence="2" id="KW-1133">Transmembrane helix</keyword>
<evidence type="ECO:0000313" key="3">
    <source>
        <dbReference type="EMBL" id="KAG7351740.1"/>
    </source>
</evidence>
<reference evidence="3" key="1">
    <citation type="journal article" date="2021" name="Sci. Rep.">
        <title>Diploid genomic architecture of Nitzschia inconspicua, an elite biomass production diatom.</title>
        <authorList>
            <person name="Oliver A."/>
            <person name="Podell S."/>
            <person name="Pinowska A."/>
            <person name="Traller J.C."/>
            <person name="Smith S.R."/>
            <person name="McClure R."/>
            <person name="Beliaev A."/>
            <person name="Bohutskyi P."/>
            <person name="Hill E.A."/>
            <person name="Rabines A."/>
            <person name="Zheng H."/>
            <person name="Allen L.Z."/>
            <person name="Kuo A."/>
            <person name="Grigoriev I.V."/>
            <person name="Allen A.E."/>
            <person name="Hazlebeck D."/>
            <person name="Allen E.E."/>
        </authorList>
    </citation>
    <scope>NUCLEOTIDE SEQUENCE</scope>
    <source>
        <strain evidence="3">Hildebrandi</strain>
    </source>
</reference>
<keyword evidence="2" id="KW-0812">Transmembrane</keyword>
<protein>
    <submittedName>
        <fullName evidence="3">Uncharacterized protein</fullName>
    </submittedName>
</protein>
<evidence type="ECO:0000256" key="2">
    <source>
        <dbReference type="SAM" id="Phobius"/>
    </source>
</evidence>
<reference evidence="3" key="2">
    <citation type="submission" date="2021-04" db="EMBL/GenBank/DDBJ databases">
        <authorList>
            <person name="Podell S."/>
        </authorList>
    </citation>
    <scope>NUCLEOTIDE SEQUENCE</scope>
    <source>
        <strain evidence="3">Hildebrandi</strain>
    </source>
</reference>
<evidence type="ECO:0000256" key="1">
    <source>
        <dbReference type="SAM" id="MobiDB-lite"/>
    </source>
</evidence>
<accession>A0A9K3KXB7</accession>
<dbReference type="AlphaFoldDB" id="A0A9K3KXB7"/>
<feature type="transmembrane region" description="Helical" evidence="2">
    <location>
        <begin position="110"/>
        <end position="131"/>
    </location>
</feature>
<dbReference type="EMBL" id="JAGRRH010000017">
    <property type="protein sequence ID" value="KAG7351740.1"/>
    <property type="molecule type" value="Genomic_DNA"/>
</dbReference>
<keyword evidence="2" id="KW-0472">Membrane</keyword>
<evidence type="ECO:0000313" key="4">
    <source>
        <dbReference type="Proteomes" id="UP000693970"/>
    </source>
</evidence>
<feature type="transmembrane region" description="Helical" evidence="2">
    <location>
        <begin position="78"/>
        <end position="98"/>
    </location>
</feature>
<organism evidence="3 4">
    <name type="scientific">Nitzschia inconspicua</name>
    <dbReference type="NCBI Taxonomy" id="303405"/>
    <lineage>
        <taxon>Eukaryota</taxon>
        <taxon>Sar</taxon>
        <taxon>Stramenopiles</taxon>
        <taxon>Ochrophyta</taxon>
        <taxon>Bacillariophyta</taxon>
        <taxon>Bacillariophyceae</taxon>
        <taxon>Bacillariophycidae</taxon>
        <taxon>Bacillariales</taxon>
        <taxon>Bacillariaceae</taxon>
        <taxon>Nitzschia</taxon>
    </lineage>
</organism>
<feature type="compositionally biased region" description="Polar residues" evidence="1">
    <location>
        <begin position="18"/>
        <end position="34"/>
    </location>
</feature>
<feature type="region of interest" description="Disordered" evidence="1">
    <location>
        <begin position="1"/>
        <end position="57"/>
    </location>
</feature>
<name>A0A9K3KXB7_9STRA</name>
<gene>
    <name evidence="3" type="ORF">IV203_007788</name>
</gene>